<organism evidence="1 2">
    <name type="scientific">Aldrovandia affinis</name>
    <dbReference type="NCBI Taxonomy" id="143900"/>
    <lineage>
        <taxon>Eukaryota</taxon>
        <taxon>Metazoa</taxon>
        <taxon>Chordata</taxon>
        <taxon>Craniata</taxon>
        <taxon>Vertebrata</taxon>
        <taxon>Euteleostomi</taxon>
        <taxon>Actinopterygii</taxon>
        <taxon>Neopterygii</taxon>
        <taxon>Teleostei</taxon>
        <taxon>Notacanthiformes</taxon>
        <taxon>Halosauridae</taxon>
        <taxon>Aldrovandia</taxon>
    </lineage>
</organism>
<dbReference type="EMBL" id="JAINUG010000095">
    <property type="protein sequence ID" value="KAJ8397790.1"/>
    <property type="molecule type" value="Genomic_DNA"/>
</dbReference>
<sequence length="88" mass="9911">MLWCRTDRTDGLLQSERTYAVTLTCGLTHPHLSHQRAIVMATPFQHCSVLNSASDLASGQSPDRHWYRAGDQTRTRAQYSSLVVLPQL</sequence>
<keyword evidence="2" id="KW-1185">Reference proteome</keyword>
<reference evidence="1" key="1">
    <citation type="journal article" date="2023" name="Science">
        <title>Genome structures resolve the early diversification of teleost fishes.</title>
        <authorList>
            <person name="Parey E."/>
            <person name="Louis A."/>
            <person name="Montfort J."/>
            <person name="Bouchez O."/>
            <person name="Roques C."/>
            <person name="Iampietro C."/>
            <person name="Lluch J."/>
            <person name="Castinel A."/>
            <person name="Donnadieu C."/>
            <person name="Desvignes T."/>
            <person name="Floi Bucao C."/>
            <person name="Jouanno E."/>
            <person name="Wen M."/>
            <person name="Mejri S."/>
            <person name="Dirks R."/>
            <person name="Jansen H."/>
            <person name="Henkel C."/>
            <person name="Chen W.J."/>
            <person name="Zahm M."/>
            <person name="Cabau C."/>
            <person name="Klopp C."/>
            <person name="Thompson A.W."/>
            <person name="Robinson-Rechavi M."/>
            <person name="Braasch I."/>
            <person name="Lecointre G."/>
            <person name="Bobe J."/>
            <person name="Postlethwait J.H."/>
            <person name="Berthelot C."/>
            <person name="Roest Crollius H."/>
            <person name="Guiguen Y."/>
        </authorList>
    </citation>
    <scope>NUCLEOTIDE SEQUENCE</scope>
    <source>
        <strain evidence="1">NC1722</strain>
    </source>
</reference>
<evidence type="ECO:0000313" key="1">
    <source>
        <dbReference type="EMBL" id="KAJ8397790.1"/>
    </source>
</evidence>
<evidence type="ECO:0000313" key="2">
    <source>
        <dbReference type="Proteomes" id="UP001221898"/>
    </source>
</evidence>
<proteinExistence type="predicted"/>
<comment type="caution">
    <text evidence="1">The sequence shown here is derived from an EMBL/GenBank/DDBJ whole genome shotgun (WGS) entry which is preliminary data.</text>
</comment>
<name>A0AAD7S887_9TELE</name>
<protein>
    <submittedName>
        <fullName evidence="1">Uncharacterized protein</fullName>
    </submittedName>
</protein>
<gene>
    <name evidence="1" type="ORF">AAFF_G00434790</name>
</gene>
<accession>A0AAD7S887</accession>
<dbReference type="Proteomes" id="UP001221898">
    <property type="component" value="Unassembled WGS sequence"/>
</dbReference>
<dbReference type="AlphaFoldDB" id="A0AAD7S887"/>